<gene>
    <name evidence="2" type="ORF">ACA29_10915</name>
</gene>
<accession>A0A0Q9XV78</accession>
<feature type="transmembrane region" description="Helical" evidence="1">
    <location>
        <begin position="26"/>
        <end position="43"/>
    </location>
</feature>
<organism evidence="2 3">
    <name type="scientific">Lederbergia galactosidilytica</name>
    <dbReference type="NCBI Taxonomy" id="217031"/>
    <lineage>
        <taxon>Bacteria</taxon>
        <taxon>Bacillati</taxon>
        <taxon>Bacillota</taxon>
        <taxon>Bacilli</taxon>
        <taxon>Bacillales</taxon>
        <taxon>Bacillaceae</taxon>
        <taxon>Lederbergia</taxon>
    </lineage>
</organism>
<proteinExistence type="predicted"/>
<feature type="transmembrane region" description="Helical" evidence="1">
    <location>
        <begin position="49"/>
        <end position="69"/>
    </location>
</feature>
<protein>
    <submittedName>
        <fullName evidence="2">Conjugal transfer protein</fullName>
    </submittedName>
</protein>
<dbReference type="EMBL" id="LGPB01000090">
    <property type="protein sequence ID" value="KRG12672.1"/>
    <property type="molecule type" value="Genomic_DNA"/>
</dbReference>
<name>A0A0Q9XV78_9BACI</name>
<reference evidence="2 3" key="1">
    <citation type="submission" date="2015-06" db="EMBL/GenBank/DDBJ databases">
        <title>Genome sequencing project of Bacillus galactosidilyticus PL133.</title>
        <authorList>
            <person name="Gaiero J."/>
            <person name="Nicol R."/>
            <person name="Habash M."/>
        </authorList>
    </citation>
    <scope>NUCLEOTIDE SEQUENCE [LARGE SCALE GENOMIC DNA]</scope>
    <source>
        <strain evidence="2 3">PL133</strain>
    </source>
</reference>
<comment type="caution">
    <text evidence="2">The sequence shown here is derived from an EMBL/GenBank/DDBJ whole genome shotgun (WGS) entry which is preliminary data.</text>
</comment>
<keyword evidence="1" id="KW-1133">Transmembrane helix</keyword>
<dbReference type="Proteomes" id="UP000053881">
    <property type="component" value="Unassembled WGS sequence"/>
</dbReference>
<evidence type="ECO:0000256" key="1">
    <source>
        <dbReference type="SAM" id="Phobius"/>
    </source>
</evidence>
<keyword evidence="1" id="KW-0472">Membrane</keyword>
<sequence>MAYVPIPKDLSTVKTKVMFNLTKRQLICFSIALVVGLPIFFLIKDSTGTSTATLIMIFSMLPFFMFAMYEKHGQPLELILKHYIEVRFLKPKYRPYKTKNFYSLLIRQNQLDEEVKYIVKKAKSRQSQANKRRKKTN</sequence>
<dbReference type="AlphaFoldDB" id="A0A0Q9XV78"/>
<evidence type="ECO:0000313" key="3">
    <source>
        <dbReference type="Proteomes" id="UP000053881"/>
    </source>
</evidence>
<evidence type="ECO:0000313" key="2">
    <source>
        <dbReference type="EMBL" id="KRG12672.1"/>
    </source>
</evidence>
<keyword evidence="1" id="KW-0812">Transmembrane</keyword>
<dbReference type="Pfam" id="PF12666">
    <property type="entry name" value="PrgI"/>
    <property type="match status" value="1"/>
</dbReference>
<dbReference type="InterPro" id="IPR024414">
    <property type="entry name" value="Uncharacterised_PrgI"/>
</dbReference>